<evidence type="ECO:0000256" key="1">
    <source>
        <dbReference type="ARBA" id="ARBA00001960"/>
    </source>
</evidence>
<dbReference type="PRINTS" id="PR00695">
    <property type="entry name" value="CUNO2RDTASE"/>
</dbReference>
<evidence type="ECO:0000256" key="21">
    <source>
        <dbReference type="SAM" id="SignalP"/>
    </source>
</evidence>
<evidence type="ECO:0000256" key="9">
    <source>
        <dbReference type="ARBA" id="ARBA00017290"/>
    </source>
</evidence>
<dbReference type="Proteomes" id="UP001310386">
    <property type="component" value="Unassembled WGS sequence"/>
</dbReference>
<keyword evidence="13" id="KW-0574">Periplasm</keyword>
<keyword evidence="11" id="KW-0479">Metal-binding</keyword>
<accession>A0ABU5ZPT9</accession>
<keyword evidence="10" id="KW-0285">Flavoprotein</keyword>
<dbReference type="Gene3D" id="2.60.40.420">
    <property type="entry name" value="Cupredoxins - blue copper proteins"/>
    <property type="match status" value="3"/>
</dbReference>
<feature type="domain" description="Plastocyanin-like" evidence="24">
    <location>
        <begin position="77"/>
        <end position="180"/>
    </location>
</feature>
<evidence type="ECO:0000256" key="20">
    <source>
        <dbReference type="SAM" id="MobiDB-lite"/>
    </source>
</evidence>
<evidence type="ECO:0000256" key="12">
    <source>
        <dbReference type="ARBA" id="ARBA00022737"/>
    </source>
</evidence>
<dbReference type="InterPro" id="IPR001117">
    <property type="entry name" value="Cu-oxidase_2nd"/>
</dbReference>
<evidence type="ECO:0000256" key="4">
    <source>
        <dbReference type="ARBA" id="ARBA00004418"/>
    </source>
</evidence>
<comment type="similarity">
    <text evidence="6">Belongs to the multicopper oxidase family.</text>
</comment>
<dbReference type="InterPro" id="IPR011707">
    <property type="entry name" value="Cu-oxidase-like_N"/>
</dbReference>
<dbReference type="Pfam" id="PF00127">
    <property type="entry name" value="Copper-bind"/>
    <property type="match status" value="1"/>
</dbReference>
<evidence type="ECO:0000256" key="15">
    <source>
        <dbReference type="ARBA" id="ARBA00023002"/>
    </source>
</evidence>
<name>A0ABU5ZPT9_9BACL</name>
<evidence type="ECO:0000256" key="19">
    <source>
        <dbReference type="ARBA" id="ARBA00049340"/>
    </source>
</evidence>
<evidence type="ECO:0000256" key="17">
    <source>
        <dbReference type="ARBA" id="ARBA00023063"/>
    </source>
</evidence>
<dbReference type="EC" id="1.7.2.1" evidence="8"/>
<keyword evidence="26" id="KW-1185">Reference proteome</keyword>
<keyword evidence="17" id="KW-0534">Nitrate assimilation</keyword>
<feature type="compositionally biased region" description="Polar residues" evidence="20">
    <location>
        <begin position="322"/>
        <end position="332"/>
    </location>
</feature>
<evidence type="ECO:0000256" key="5">
    <source>
        <dbReference type="ARBA" id="ARBA00005127"/>
    </source>
</evidence>
<dbReference type="InterPro" id="IPR000923">
    <property type="entry name" value="BlueCu_1"/>
</dbReference>
<comment type="subunit">
    <text evidence="7">Homotrimer.</text>
</comment>
<reference evidence="25" key="1">
    <citation type="submission" date="2023-12" db="EMBL/GenBank/DDBJ databases">
        <title>Fervidustalea candida gen. nov., sp. nov., a novel member of the family Paenibacillaceae isolated from a geothermal area.</title>
        <authorList>
            <person name="Li W.-J."/>
            <person name="Jiao J.-Y."/>
            <person name="Chen Y."/>
        </authorList>
    </citation>
    <scope>NUCLEOTIDE SEQUENCE</scope>
    <source>
        <strain evidence="25">SYSU GA230002</strain>
    </source>
</reference>
<proteinExistence type="inferred from homology"/>
<feature type="domain" description="Plastocyanin-like" evidence="23">
    <location>
        <begin position="188"/>
        <end position="304"/>
    </location>
</feature>
<dbReference type="CDD" id="cd04208">
    <property type="entry name" value="CuRO_2_CuNIR"/>
    <property type="match status" value="1"/>
</dbReference>
<evidence type="ECO:0000256" key="18">
    <source>
        <dbReference type="ARBA" id="ARBA00032356"/>
    </source>
</evidence>
<evidence type="ECO:0000313" key="25">
    <source>
        <dbReference type="EMBL" id="MEB3103997.1"/>
    </source>
</evidence>
<evidence type="ECO:0000256" key="11">
    <source>
        <dbReference type="ARBA" id="ARBA00022723"/>
    </source>
</evidence>
<evidence type="ECO:0000259" key="24">
    <source>
        <dbReference type="Pfam" id="PF07732"/>
    </source>
</evidence>
<dbReference type="PANTHER" id="PTHR11709:SF394">
    <property type="entry name" value="FI03373P-RELATED"/>
    <property type="match status" value="1"/>
</dbReference>
<evidence type="ECO:0000256" key="14">
    <source>
        <dbReference type="ARBA" id="ARBA00022827"/>
    </source>
</evidence>
<dbReference type="CDD" id="cd11020">
    <property type="entry name" value="CuRO_1_CuNIR"/>
    <property type="match status" value="1"/>
</dbReference>
<dbReference type="EMBL" id="JAYJLD010000065">
    <property type="protein sequence ID" value="MEB3103997.1"/>
    <property type="molecule type" value="Genomic_DNA"/>
</dbReference>
<feature type="signal peptide" evidence="21">
    <location>
        <begin position="1"/>
        <end position="26"/>
    </location>
</feature>
<comment type="pathway">
    <text evidence="5">Nitrogen metabolism; nitrate reduction (denitrification); dinitrogen from nitrate: step 2/4.</text>
</comment>
<dbReference type="InterPro" id="IPR008972">
    <property type="entry name" value="Cupredoxin"/>
</dbReference>
<comment type="cofactor">
    <cofactor evidence="3">
        <name>FAD</name>
        <dbReference type="ChEBI" id="CHEBI:57692"/>
    </cofactor>
</comment>
<evidence type="ECO:0000259" key="22">
    <source>
        <dbReference type="Pfam" id="PF00127"/>
    </source>
</evidence>
<feature type="chain" id="PRO_5047337978" description="Copper-containing nitrite reductase" evidence="21">
    <location>
        <begin position="27"/>
        <end position="438"/>
    </location>
</feature>
<evidence type="ECO:0000256" key="2">
    <source>
        <dbReference type="ARBA" id="ARBA00001973"/>
    </source>
</evidence>
<evidence type="ECO:0000256" key="16">
    <source>
        <dbReference type="ARBA" id="ARBA00023008"/>
    </source>
</evidence>
<evidence type="ECO:0000256" key="7">
    <source>
        <dbReference type="ARBA" id="ARBA00011233"/>
    </source>
</evidence>
<feature type="compositionally biased region" description="Low complexity" evidence="20">
    <location>
        <begin position="333"/>
        <end position="349"/>
    </location>
</feature>
<keyword evidence="15" id="KW-0560">Oxidoreductase</keyword>
<comment type="cofactor">
    <cofactor evidence="1">
        <name>Cu(+)</name>
        <dbReference type="ChEBI" id="CHEBI:49552"/>
    </cofactor>
</comment>
<dbReference type="Pfam" id="PF00394">
    <property type="entry name" value="Cu-oxidase"/>
    <property type="match status" value="1"/>
</dbReference>
<evidence type="ECO:0000256" key="3">
    <source>
        <dbReference type="ARBA" id="ARBA00001974"/>
    </source>
</evidence>
<dbReference type="InterPro" id="IPR001287">
    <property type="entry name" value="NO2-reductase_Cu"/>
</dbReference>
<protein>
    <recommendedName>
        <fullName evidence="9">Copper-containing nitrite reductase</fullName>
        <ecNumber evidence="8">1.7.2.1</ecNumber>
    </recommendedName>
    <alternativeName>
        <fullName evidence="18">Cu-NIR</fullName>
    </alternativeName>
</protein>
<dbReference type="PANTHER" id="PTHR11709">
    <property type="entry name" value="MULTI-COPPER OXIDASE"/>
    <property type="match status" value="1"/>
</dbReference>
<comment type="cofactor">
    <cofactor evidence="2">
        <name>Cu(2+)</name>
        <dbReference type="ChEBI" id="CHEBI:29036"/>
    </cofactor>
</comment>
<evidence type="ECO:0000313" key="26">
    <source>
        <dbReference type="Proteomes" id="UP001310386"/>
    </source>
</evidence>
<evidence type="ECO:0000256" key="6">
    <source>
        <dbReference type="ARBA" id="ARBA00010609"/>
    </source>
</evidence>
<keyword evidence="16" id="KW-0186">Copper</keyword>
<sequence>MSLQVFLRLAVSLAIVLGSFSSIAAAAPSKRIVTPDAVPVQTAVNQAVPFDPVAPAQPEKGKVVNFTLEAIRAKLEVSPGVVKEVWTFNGQVPAPTLRVNQGDTVHFTLVNRDPDMVHGLDFHAGQMDMGTYHKPIKPGESVSFDWKAEYPGVFYYHCSADPVIMHIANGMFGAVIVDPPGYKPEGKEYVLIQSEWYEHSTNLQALLEESPQAIAFNGVAAQYVDKPLTADPGEKVRFYFVNAGINHFSAFHVIGTIFDQVMLDGNPKNTLYGVQTVAVPPGGAVVSDLYADTGTYAILTHSMKDAMKGGLGILKVGKPTGTASAQTGSQPLTNSSASASTSTNESADSGKAVEGNVVHIANFTFSPDTITVTAGTKVIWINDEGSAHSIVGDTFDSRNEKKDGFIKGESFSYTFAQPGTYKYHCSFHPFMTGTVIVK</sequence>
<evidence type="ECO:0000259" key="23">
    <source>
        <dbReference type="Pfam" id="PF00394"/>
    </source>
</evidence>
<comment type="caution">
    <text evidence="25">The sequence shown here is derived from an EMBL/GenBank/DDBJ whole genome shotgun (WGS) entry which is preliminary data.</text>
</comment>
<evidence type="ECO:0000256" key="13">
    <source>
        <dbReference type="ARBA" id="ARBA00022764"/>
    </source>
</evidence>
<keyword evidence="21" id="KW-0732">Signal</keyword>
<keyword evidence="14" id="KW-0274">FAD</keyword>
<keyword evidence="12" id="KW-0677">Repeat</keyword>
<dbReference type="RefSeq" id="WP_371756122.1">
    <property type="nucleotide sequence ID" value="NZ_JAYJLD010000065.1"/>
</dbReference>
<dbReference type="Pfam" id="PF07732">
    <property type="entry name" value="Cu-oxidase_3"/>
    <property type="match status" value="1"/>
</dbReference>
<organism evidence="25 26">
    <name type="scientific">Ferviditalea candida</name>
    <dbReference type="NCBI Taxonomy" id="3108399"/>
    <lineage>
        <taxon>Bacteria</taxon>
        <taxon>Bacillati</taxon>
        <taxon>Bacillota</taxon>
        <taxon>Bacilli</taxon>
        <taxon>Bacillales</taxon>
        <taxon>Paenibacillaceae</taxon>
        <taxon>Ferviditalea</taxon>
    </lineage>
</organism>
<evidence type="ECO:0000256" key="10">
    <source>
        <dbReference type="ARBA" id="ARBA00022630"/>
    </source>
</evidence>
<dbReference type="SUPFAM" id="SSF49503">
    <property type="entry name" value="Cupredoxins"/>
    <property type="match status" value="3"/>
</dbReference>
<feature type="domain" description="Blue (type 1) copper" evidence="22">
    <location>
        <begin position="358"/>
        <end position="438"/>
    </location>
</feature>
<comment type="catalytic activity">
    <reaction evidence="19">
        <text>nitric oxide + Fe(III)-[cytochrome c] + H2O = Fe(II)-[cytochrome c] + nitrite + 2 H(+)</text>
        <dbReference type="Rhea" id="RHEA:15233"/>
        <dbReference type="Rhea" id="RHEA-COMP:10350"/>
        <dbReference type="Rhea" id="RHEA-COMP:14399"/>
        <dbReference type="ChEBI" id="CHEBI:15377"/>
        <dbReference type="ChEBI" id="CHEBI:15378"/>
        <dbReference type="ChEBI" id="CHEBI:16301"/>
        <dbReference type="ChEBI" id="CHEBI:16480"/>
        <dbReference type="ChEBI" id="CHEBI:29033"/>
        <dbReference type="ChEBI" id="CHEBI:29034"/>
        <dbReference type="EC" id="1.7.2.1"/>
    </reaction>
</comment>
<dbReference type="InterPro" id="IPR045087">
    <property type="entry name" value="Cu-oxidase_fam"/>
</dbReference>
<comment type="subcellular location">
    <subcellularLocation>
        <location evidence="4">Periplasm</location>
    </subcellularLocation>
</comment>
<gene>
    <name evidence="25" type="ORF">VF724_20500</name>
</gene>
<evidence type="ECO:0000256" key="8">
    <source>
        <dbReference type="ARBA" id="ARBA00011882"/>
    </source>
</evidence>
<feature type="region of interest" description="Disordered" evidence="20">
    <location>
        <begin position="322"/>
        <end position="350"/>
    </location>
</feature>